<gene>
    <name evidence="8" type="ORF">LRN_0298</name>
</gene>
<dbReference type="EMBL" id="AWYA01000116">
    <property type="protein sequence ID" value="KIC04351.1"/>
    <property type="molecule type" value="Genomic_DNA"/>
</dbReference>
<organism evidence="8 9">
    <name type="scientific">Ligilactobacillus ruminis DPC 6832</name>
    <dbReference type="NCBI Taxonomy" id="1402208"/>
    <lineage>
        <taxon>Bacteria</taxon>
        <taxon>Bacillati</taxon>
        <taxon>Bacillota</taxon>
        <taxon>Bacilli</taxon>
        <taxon>Lactobacillales</taxon>
        <taxon>Lactobacillaceae</taxon>
        <taxon>Ligilactobacillus</taxon>
    </lineage>
</organism>
<accession>A0A837DTN1</accession>
<dbReference type="PIRSF" id="PIRSF003085">
    <property type="entry name" value="CMAS"/>
    <property type="match status" value="1"/>
</dbReference>
<evidence type="ECO:0000256" key="3">
    <source>
        <dbReference type="ARBA" id="ARBA00022679"/>
    </source>
</evidence>
<dbReference type="Pfam" id="PF02353">
    <property type="entry name" value="CMAS"/>
    <property type="match status" value="1"/>
</dbReference>
<dbReference type="GO" id="GO:0032259">
    <property type="term" value="P:methylation"/>
    <property type="evidence" value="ECO:0007669"/>
    <property type="project" value="UniProtKB-KW"/>
</dbReference>
<keyword evidence="5" id="KW-0443">Lipid metabolism</keyword>
<keyword evidence="3" id="KW-0808">Transferase</keyword>
<proteinExistence type="inferred from homology"/>
<dbReference type="CDD" id="cd02440">
    <property type="entry name" value="AdoMet_MTases"/>
    <property type="match status" value="1"/>
</dbReference>
<comment type="similarity">
    <text evidence="1">Belongs to the CFA/CMAS family.</text>
</comment>
<dbReference type="PANTHER" id="PTHR43667:SF1">
    <property type="entry name" value="CYCLOPROPANE-FATTY-ACYL-PHOSPHOLIPID SYNTHASE"/>
    <property type="match status" value="1"/>
</dbReference>
<dbReference type="InterPro" id="IPR057206">
    <property type="entry name" value="DUF7884"/>
</dbReference>
<evidence type="ECO:0000313" key="8">
    <source>
        <dbReference type="EMBL" id="KIC04351.1"/>
    </source>
</evidence>
<evidence type="ECO:0000256" key="6">
    <source>
        <dbReference type="PIRSR" id="PIRSR003085-1"/>
    </source>
</evidence>
<comment type="caution">
    <text evidence="8">The sequence shown here is derived from an EMBL/GenBank/DDBJ whole genome shotgun (WGS) entry which is preliminary data.</text>
</comment>
<dbReference type="Pfam" id="PF25371">
    <property type="entry name" value="DUF7884"/>
    <property type="match status" value="1"/>
</dbReference>
<dbReference type="Proteomes" id="UP000031011">
    <property type="component" value="Unassembled WGS sequence"/>
</dbReference>
<name>A0A837DTN1_9LACO</name>
<dbReference type="InterPro" id="IPR029063">
    <property type="entry name" value="SAM-dependent_MTases_sf"/>
</dbReference>
<dbReference type="GO" id="GO:0008168">
    <property type="term" value="F:methyltransferase activity"/>
    <property type="evidence" value="ECO:0007669"/>
    <property type="project" value="UniProtKB-KW"/>
</dbReference>
<evidence type="ECO:0000256" key="2">
    <source>
        <dbReference type="ARBA" id="ARBA00022603"/>
    </source>
</evidence>
<dbReference type="InterPro" id="IPR003333">
    <property type="entry name" value="CMAS"/>
</dbReference>
<evidence type="ECO:0000256" key="1">
    <source>
        <dbReference type="ARBA" id="ARBA00010815"/>
    </source>
</evidence>
<evidence type="ECO:0000256" key="4">
    <source>
        <dbReference type="ARBA" id="ARBA00022691"/>
    </source>
</evidence>
<feature type="domain" description="DUF7884" evidence="7">
    <location>
        <begin position="6"/>
        <end position="93"/>
    </location>
</feature>
<evidence type="ECO:0000256" key="5">
    <source>
        <dbReference type="ARBA" id="ARBA00023098"/>
    </source>
</evidence>
<dbReference type="SUPFAM" id="SSF53335">
    <property type="entry name" value="S-adenosyl-L-methionine-dependent methyltransferases"/>
    <property type="match status" value="1"/>
</dbReference>
<reference evidence="8 9" key="1">
    <citation type="journal article" date="2015" name="BMC Microbiol.">
        <title>Lactobacillus ruminis strains cluster according to their mammalian gut source.</title>
        <authorList>
            <person name="O' Donnell M.M."/>
            <person name="Harris H.M."/>
            <person name="Lynch D.B."/>
            <person name="Ross R.P."/>
            <person name="O'Toole P.W."/>
        </authorList>
    </citation>
    <scope>NUCLEOTIDE SEQUENCE [LARGE SCALE GENOMIC DNA]</scope>
    <source>
        <strain evidence="8 9">DPC 6832</strain>
    </source>
</reference>
<evidence type="ECO:0000259" key="7">
    <source>
        <dbReference type="Pfam" id="PF25371"/>
    </source>
</evidence>
<dbReference type="InterPro" id="IPR050723">
    <property type="entry name" value="CFA/CMAS"/>
</dbReference>
<feature type="active site" evidence="6">
    <location>
        <position position="356"/>
    </location>
</feature>
<keyword evidence="2" id="KW-0489">Methyltransferase</keyword>
<dbReference type="PANTHER" id="PTHR43667">
    <property type="entry name" value="CYCLOPROPANE-FATTY-ACYL-PHOSPHOLIPID SYNTHASE"/>
    <property type="match status" value="1"/>
</dbReference>
<dbReference type="Gene3D" id="3.40.50.150">
    <property type="entry name" value="Vaccinia Virus protein VP39"/>
    <property type="match status" value="1"/>
</dbReference>
<evidence type="ECO:0000313" key="9">
    <source>
        <dbReference type="Proteomes" id="UP000031011"/>
    </source>
</evidence>
<sequence>MLDNIFLKEVLRHSFNIPVQVTYANGNVEKYGDGEPVVKIIFHRNFGPKDLLSNASLALGEAYMNKEIEIEGSIEALIESAYESAGSFMNDSKLAHFVEKHAHTEKKSMEDVQSHYDIGNDFYKLWLDRTMTYSCAYFKHSDDSLEKAQLNKVHHILNKLQPKPGKTLLDIGCGWGTLMLCACKEYGLEVSGITLSEEQYEFVKKRIRVEGLEDKAHVYLEDYRELKHEPFDYITSVGMFEHVGKENLGQYFQVVSDYLKDDGVALIHGITRQQGGASNAWIDKYIFPGGYVPGLCENIQHIIDAGMQVADLEMLRRHYQKTLEIWDENFRKELPEVKKIEDERFIRMWDLYLQACAASFASGNIDVVQYLISKGASGKNLPWTREYMYK</sequence>
<protein>
    <submittedName>
        <fullName evidence="8">Cyclopropane-fatty-acyl-phospholipid synthase</fullName>
    </submittedName>
</protein>
<keyword evidence="4" id="KW-0949">S-adenosyl-L-methionine</keyword>
<dbReference type="AlphaFoldDB" id="A0A837DTN1"/>
<dbReference type="GO" id="GO:0008610">
    <property type="term" value="P:lipid biosynthetic process"/>
    <property type="evidence" value="ECO:0007669"/>
    <property type="project" value="InterPro"/>
</dbReference>